<dbReference type="RefSeq" id="WP_101780642.1">
    <property type="nucleotide sequence ID" value="NZ_CP025543.1"/>
</dbReference>
<keyword evidence="2" id="KW-1185">Reference proteome</keyword>
<dbReference type="AlphaFoldDB" id="A0A2K9LUI8"/>
<evidence type="ECO:0000313" key="1">
    <source>
        <dbReference type="EMBL" id="AUM62581.1"/>
    </source>
</evidence>
<proteinExistence type="predicted"/>
<dbReference type="Proteomes" id="UP000234790">
    <property type="component" value="Chromosome"/>
</dbReference>
<gene>
    <name evidence="1" type="ORF">SMONO_v1c03320</name>
</gene>
<reference evidence="1 2" key="1">
    <citation type="submission" date="2017-12" db="EMBL/GenBank/DDBJ databases">
        <title>Complete genome sequence of Spiroplasma monobiae MQ-1 (ATCC 33825).</title>
        <authorList>
            <person name="Tsai Y.-M."/>
            <person name="Lo W.-S."/>
            <person name="Wu P.-S."/>
            <person name="Cho S.-T."/>
            <person name="Kuo C.-H."/>
        </authorList>
    </citation>
    <scope>NUCLEOTIDE SEQUENCE [LARGE SCALE GENOMIC DNA]</scope>
    <source>
        <strain evidence="1 2">MQ-1</strain>
    </source>
</reference>
<protein>
    <submittedName>
        <fullName evidence="1">Uncharacterized protein</fullName>
    </submittedName>
</protein>
<sequence length="91" mass="10551">MQINLLTVRELFDNALGCISQEYDKYSNAEKKFVLNALTEAAYSLFGWGGLAEMIHHYLPYNERSNYFLEIFYSAEEGVNNIGFVDWNEPL</sequence>
<dbReference type="KEGG" id="smoo:SMONO_v1c03320"/>
<organism evidence="1 2">
    <name type="scientific">Spiroplasma monobiae MQ-1</name>
    <dbReference type="NCBI Taxonomy" id="1336748"/>
    <lineage>
        <taxon>Bacteria</taxon>
        <taxon>Bacillati</taxon>
        <taxon>Mycoplasmatota</taxon>
        <taxon>Mollicutes</taxon>
        <taxon>Entomoplasmatales</taxon>
        <taxon>Spiroplasmataceae</taxon>
        <taxon>Spiroplasma</taxon>
    </lineage>
</organism>
<evidence type="ECO:0000313" key="2">
    <source>
        <dbReference type="Proteomes" id="UP000234790"/>
    </source>
</evidence>
<accession>A0A2K9LUI8</accession>
<name>A0A2K9LUI8_SPISQ</name>
<dbReference type="EMBL" id="CP025543">
    <property type="protein sequence ID" value="AUM62581.1"/>
    <property type="molecule type" value="Genomic_DNA"/>
</dbReference>